<dbReference type="RefSeq" id="XP_052944427.1">
    <property type="nucleotide sequence ID" value="XM_053088882.1"/>
</dbReference>
<protein>
    <recommendedName>
        <fullName evidence="1">THIF-type NAD/FAD binding fold domain-containing protein</fullName>
    </recommendedName>
</protein>
<reference evidence="2" key="1">
    <citation type="journal article" date="2022" name="G3 (Bethesda)">
        <title>High quality genome of the basidiomycete yeast Dioszegia hungarica PDD-24b-2 isolated from cloud water.</title>
        <authorList>
            <person name="Jarrige D."/>
            <person name="Haridas S."/>
            <person name="Bleykasten-Grosshans C."/>
            <person name="Joly M."/>
            <person name="Nadalig T."/>
            <person name="Sancelme M."/>
            <person name="Vuilleumier S."/>
            <person name="Grigoriev I.V."/>
            <person name="Amato P."/>
            <person name="Bringel F."/>
        </authorList>
    </citation>
    <scope>NUCLEOTIDE SEQUENCE</scope>
    <source>
        <strain evidence="2">PDD-24b-2</strain>
    </source>
</reference>
<dbReference type="Proteomes" id="UP001164286">
    <property type="component" value="Unassembled WGS sequence"/>
</dbReference>
<evidence type="ECO:0000313" key="2">
    <source>
        <dbReference type="EMBL" id="KAI9634650.1"/>
    </source>
</evidence>
<dbReference type="PANTHER" id="PTHR10953">
    <property type="entry name" value="UBIQUITIN-ACTIVATING ENZYME E1"/>
    <property type="match status" value="1"/>
</dbReference>
<dbReference type="InterPro" id="IPR045886">
    <property type="entry name" value="ThiF/MoeB/HesA"/>
</dbReference>
<dbReference type="GO" id="GO:0031510">
    <property type="term" value="C:SUMO activating enzyme complex"/>
    <property type="evidence" value="ECO:0007669"/>
    <property type="project" value="TreeGrafter"/>
</dbReference>
<keyword evidence="3" id="KW-1185">Reference proteome</keyword>
<dbReference type="PANTHER" id="PTHR10953:SF162">
    <property type="entry name" value="SUMO-ACTIVATING ENZYME SUBUNIT 1"/>
    <property type="match status" value="1"/>
</dbReference>
<dbReference type="GO" id="GO:0019948">
    <property type="term" value="F:SUMO activating enzyme activity"/>
    <property type="evidence" value="ECO:0007669"/>
    <property type="project" value="TreeGrafter"/>
</dbReference>
<dbReference type="GO" id="GO:0016925">
    <property type="term" value="P:protein sumoylation"/>
    <property type="evidence" value="ECO:0007669"/>
    <property type="project" value="TreeGrafter"/>
</dbReference>
<comment type="caution">
    <text evidence="2">The sequence shown here is derived from an EMBL/GenBank/DDBJ whole genome shotgun (WGS) entry which is preliminary data.</text>
</comment>
<organism evidence="2 3">
    <name type="scientific">Dioszegia hungarica</name>
    <dbReference type="NCBI Taxonomy" id="4972"/>
    <lineage>
        <taxon>Eukaryota</taxon>
        <taxon>Fungi</taxon>
        <taxon>Dikarya</taxon>
        <taxon>Basidiomycota</taxon>
        <taxon>Agaricomycotina</taxon>
        <taxon>Tremellomycetes</taxon>
        <taxon>Tremellales</taxon>
        <taxon>Bulleribasidiaceae</taxon>
        <taxon>Dioszegia</taxon>
    </lineage>
</organism>
<dbReference type="Gene3D" id="3.40.50.720">
    <property type="entry name" value="NAD(P)-binding Rossmann-like Domain"/>
    <property type="match status" value="1"/>
</dbReference>
<name>A0AA38LTD6_9TREE</name>
<dbReference type="InterPro" id="IPR000594">
    <property type="entry name" value="ThiF_NAD_FAD-bd"/>
</dbReference>
<dbReference type="GeneID" id="77728087"/>
<dbReference type="Pfam" id="PF00899">
    <property type="entry name" value="ThiF"/>
    <property type="match status" value="1"/>
</dbReference>
<evidence type="ECO:0000313" key="3">
    <source>
        <dbReference type="Proteomes" id="UP001164286"/>
    </source>
</evidence>
<evidence type="ECO:0000259" key="1">
    <source>
        <dbReference type="Pfam" id="PF00899"/>
    </source>
</evidence>
<dbReference type="SUPFAM" id="SSF69572">
    <property type="entry name" value="Activating enzymes of the ubiquitin-like proteins"/>
    <property type="match status" value="1"/>
</dbReference>
<accession>A0AA38LTD6</accession>
<proteinExistence type="predicted"/>
<gene>
    <name evidence="2" type="ORF">MKK02DRAFT_34251</name>
</gene>
<dbReference type="GO" id="GO:0005737">
    <property type="term" value="C:cytoplasm"/>
    <property type="evidence" value="ECO:0007669"/>
    <property type="project" value="TreeGrafter"/>
</dbReference>
<dbReference type="AlphaFoldDB" id="A0AA38LTD6"/>
<feature type="domain" description="THIF-type NAD/FAD binding fold" evidence="1">
    <location>
        <begin position="5"/>
        <end position="330"/>
    </location>
</feature>
<dbReference type="EMBL" id="JAKWFO010000006">
    <property type="protein sequence ID" value="KAI9634650.1"/>
    <property type="molecule type" value="Genomic_DNA"/>
</dbReference>
<dbReference type="InterPro" id="IPR035985">
    <property type="entry name" value="Ubiquitin-activating_enz"/>
</dbReference>
<sequence>MRSSTILLLSLRSLAHETIKNLVLAGIGRMIIMDDGKVTEEDLSGGFLFREEEGAVGKLRTEAALPQIASLNPLVSLSSFPTLSPFVQPSSGDNGSSLQNGAAKADMLEFLKREKVDVVVACDMTRSEIESINAATRDAKVGLYAAGSYGYYGYVFADLGQHDFVVTPPSNMGKPASTLLKKSLSYVPFEAVLDRSGWAAPFGQAGKGGSPFRGMSRTMTKERAPGAMVGLLSLWEFERRHGDLPSGKEGQVAELGEIAEELRSALGIHLKALPQVEGSMIEHLGNHATAFFPPTLAILGGCLAQDVLRAISKKDKPIGNLLVVDSWGGQGAVARWGMEDMRDA</sequence>